<gene>
    <name evidence="1" type="ordered locus">MHF_1477</name>
</gene>
<accession>F6FH02</accession>
<dbReference type="Proteomes" id="UP000007952">
    <property type="component" value="Chromosome"/>
</dbReference>
<reference key="2">
    <citation type="submission" date="2011-05" db="EMBL/GenBank/DDBJ databases">
        <title>The Genome of Mycoplasma haemofelis Strain Ohio2, a pathogenic hemoplasma of the cat.</title>
        <authorList>
            <person name="Santos A.P."/>
            <person name="Guimaraes A.M.S."/>
            <person name="SanMiguel P.J."/>
            <person name="Martin S.W."/>
            <person name="Messick J.B."/>
        </authorList>
    </citation>
    <scope>NUCLEOTIDE SEQUENCE</scope>
    <source>
        <strain>Ohio2</strain>
    </source>
</reference>
<dbReference type="AlphaFoldDB" id="F6FH02"/>
<dbReference type="BioCyc" id="MHAE859194:G1GR7-1472-MONOMER"/>
<dbReference type="EMBL" id="CP002808">
    <property type="protein sequence ID" value="AEG73711.1"/>
    <property type="molecule type" value="Genomic_DNA"/>
</dbReference>
<sequence length="224" mass="25678">MPVHHLVALAFQSIVPLAASVEASSTVKSGYSDVANKYVSLKYSNGYLKFWDDIQGKVDLRAEKLQGIYSNHKTSNFFRKVKGSNNDTWQGLVTFCKKMKGRVESGKDLTNRQLKYVGWCDKDSVPRSKGMNSRSYWVDQLARTQYKAEDFGFWDKLSEQTGERVTKFHDLMKLGYKGSLEEVLRQAKSECQIIRDKFGSKDKLLTEEDLTTHIPRCISSLRIR</sequence>
<evidence type="ECO:0000313" key="2">
    <source>
        <dbReference type="Proteomes" id="UP000007952"/>
    </source>
</evidence>
<dbReference type="HOGENOM" id="CLU_106673_0_0_14"/>
<name>F6FH02_MYCHI</name>
<evidence type="ECO:0000313" key="1">
    <source>
        <dbReference type="EMBL" id="AEG73711.1"/>
    </source>
</evidence>
<protein>
    <submittedName>
        <fullName evidence="1">Uncharacterized protein</fullName>
    </submittedName>
</protein>
<proteinExistence type="predicted"/>
<organism evidence="1 2">
    <name type="scientific">Mycoplasma haemofelis (strain Ohio2)</name>
    <dbReference type="NCBI Taxonomy" id="859194"/>
    <lineage>
        <taxon>Bacteria</taxon>
        <taxon>Bacillati</taxon>
        <taxon>Mycoplasmatota</taxon>
        <taxon>Mollicutes</taxon>
        <taxon>Mycoplasmataceae</taxon>
        <taxon>Mycoplasma</taxon>
    </lineage>
</organism>
<dbReference type="KEGG" id="mhf:MHF_1477"/>
<reference evidence="1 2" key="1">
    <citation type="journal article" date="2011" name="J. Bacteriol.">
        <title>Complete genome sequences of two hemotropic Mycoplasmas, Mycoplasma haemofelis strain Ohio2 and Mycoplasma suis strain Illinois.</title>
        <authorList>
            <person name="Messick J.B."/>
            <person name="Santos A.P."/>
            <person name="Guimaraes A.M."/>
        </authorList>
    </citation>
    <scope>NUCLEOTIDE SEQUENCE [LARGE SCALE GENOMIC DNA]</scope>
    <source>
        <strain evidence="1 2">Ohio2</strain>
    </source>
</reference>